<dbReference type="NCBIfam" id="TIGR01143">
    <property type="entry name" value="murF"/>
    <property type="match status" value="1"/>
</dbReference>
<feature type="domain" description="Mur ligase N-terminal catalytic" evidence="12">
    <location>
        <begin position="30"/>
        <end position="98"/>
    </location>
</feature>
<dbReference type="InterPro" id="IPR051046">
    <property type="entry name" value="MurCDEF_CellWall_CoF430Synth"/>
</dbReference>
<organism evidence="15 16">
    <name type="scientific">Cellulomonas uda</name>
    <dbReference type="NCBI Taxonomy" id="1714"/>
    <lineage>
        <taxon>Bacteria</taxon>
        <taxon>Bacillati</taxon>
        <taxon>Actinomycetota</taxon>
        <taxon>Actinomycetes</taxon>
        <taxon>Micrococcales</taxon>
        <taxon>Cellulomonadaceae</taxon>
        <taxon>Cellulomonas</taxon>
    </lineage>
</organism>
<evidence type="ECO:0000256" key="9">
    <source>
        <dbReference type="ARBA" id="ARBA00023316"/>
    </source>
</evidence>
<dbReference type="HAMAP" id="MF_02019">
    <property type="entry name" value="MurF"/>
    <property type="match status" value="1"/>
</dbReference>
<keyword evidence="2 10" id="KW-0436">Ligase</keyword>
<keyword evidence="9 10" id="KW-0961">Cell wall biogenesis/degradation</keyword>
<dbReference type="UniPathway" id="UPA00219"/>
<gene>
    <name evidence="10 15" type="primary">murF</name>
    <name evidence="15" type="ORF">CUD01_05750</name>
</gene>
<comment type="similarity">
    <text evidence="10">Belongs to the MurCDEF family. MurF subfamily.</text>
</comment>
<dbReference type="GO" id="GO:0009252">
    <property type="term" value="P:peptidoglycan biosynthetic process"/>
    <property type="evidence" value="ECO:0007669"/>
    <property type="project" value="UniProtKB-UniRule"/>
</dbReference>
<proteinExistence type="inferred from homology"/>
<dbReference type="GO" id="GO:0071555">
    <property type="term" value="P:cell wall organization"/>
    <property type="evidence" value="ECO:0007669"/>
    <property type="project" value="UniProtKB-KW"/>
</dbReference>
<protein>
    <recommendedName>
        <fullName evidence="10 11">UDP-N-acetylmuramoyl-tripeptide--D-alanyl-D-alanine ligase</fullName>
        <ecNumber evidence="10 11">6.3.2.10</ecNumber>
    </recommendedName>
    <alternativeName>
        <fullName evidence="10">D-alanyl-D-alanine-adding enzyme</fullName>
    </alternativeName>
</protein>
<dbReference type="GO" id="GO:0008766">
    <property type="term" value="F:UDP-N-acetylmuramoylalanyl-D-glutamyl-2,6-diaminopimelate-D-alanyl-D-alanine ligase activity"/>
    <property type="evidence" value="ECO:0007669"/>
    <property type="project" value="RHEA"/>
</dbReference>
<evidence type="ECO:0000256" key="2">
    <source>
        <dbReference type="ARBA" id="ARBA00022598"/>
    </source>
</evidence>
<keyword evidence="6 10" id="KW-0133">Cell shape</keyword>
<name>A0A4Y3K6G1_CELUD</name>
<evidence type="ECO:0000259" key="13">
    <source>
        <dbReference type="Pfam" id="PF02875"/>
    </source>
</evidence>
<dbReference type="EMBL" id="BJLP01000006">
    <property type="protein sequence ID" value="GEA80131.1"/>
    <property type="molecule type" value="Genomic_DNA"/>
</dbReference>
<dbReference type="PANTHER" id="PTHR43024:SF1">
    <property type="entry name" value="UDP-N-ACETYLMURAMOYL-TRIPEPTIDE--D-ALANYL-D-ALANINE LIGASE"/>
    <property type="match status" value="1"/>
</dbReference>
<comment type="subcellular location">
    <subcellularLocation>
        <location evidence="10 11">Cytoplasm</location>
    </subcellularLocation>
</comment>
<dbReference type="InterPro" id="IPR013221">
    <property type="entry name" value="Mur_ligase_cen"/>
</dbReference>
<dbReference type="GO" id="GO:0051301">
    <property type="term" value="P:cell division"/>
    <property type="evidence" value="ECO:0007669"/>
    <property type="project" value="UniProtKB-KW"/>
</dbReference>
<dbReference type="Gene3D" id="3.90.190.20">
    <property type="entry name" value="Mur ligase, C-terminal domain"/>
    <property type="match status" value="1"/>
</dbReference>
<keyword evidence="5 10" id="KW-0067">ATP-binding</keyword>
<dbReference type="GO" id="GO:0005737">
    <property type="term" value="C:cytoplasm"/>
    <property type="evidence" value="ECO:0007669"/>
    <property type="project" value="UniProtKB-SubCell"/>
</dbReference>
<keyword evidence="7 10" id="KW-0573">Peptidoglycan synthesis</keyword>
<evidence type="ECO:0000256" key="1">
    <source>
        <dbReference type="ARBA" id="ARBA00022490"/>
    </source>
</evidence>
<evidence type="ECO:0000256" key="10">
    <source>
        <dbReference type="HAMAP-Rule" id="MF_02019"/>
    </source>
</evidence>
<sequence>MIALTAAQIAEATGGTLHGVAHAQVVAGAVVTDSRDVEPGGLFVALPGEHVDGHDFAAAAVAAGAAAVLAARPLTGEDGSALPTVVVPDVEVALGDLARDVLAQLREAALAPGGSGLRVVGVTGSVGKTTTKDLLAQLCGAAGPTVAPVRSFNNEIGLPLTVLRADESTRFLVLEMGASGPGHLTYLTRIAPPDVAVVLVVGHAHLGGFGGGIEDVARAKSEIVQGLLPEGVAVLNADDPRVVAMAALAPGEVVTFGQSQGAWVRATDVRVDRAGRARFTLVVGDGTPERAQADVALRLVGEHHVHNALAAAAAALTAGLTLDEVATGLSGADALSPHRMHVVDRADGVTVIDDSYNANPDSMRAALKALAVVAGRDRRSIAVLGEMLELGDGSREAHDAIGRLAVRLNIGLTVVVGEGARAIRDGANHEGSWGDEVALADDVDAAAAFLADELRAGDVVLVKSSYGAGLWRLGDILTADPADPADPAATAGTGEPAGVSGS</sequence>
<comment type="caution">
    <text evidence="15">The sequence shown here is derived from an EMBL/GenBank/DDBJ whole genome shotgun (WGS) entry which is preliminary data.</text>
</comment>
<evidence type="ECO:0000256" key="5">
    <source>
        <dbReference type="ARBA" id="ARBA00022840"/>
    </source>
</evidence>
<dbReference type="PANTHER" id="PTHR43024">
    <property type="entry name" value="UDP-N-ACETYLMURAMOYL-TRIPEPTIDE--D-ALANYL-D-ALANINE LIGASE"/>
    <property type="match status" value="1"/>
</dbReference>
<evidence type="ECO:0000313" key="15">
    <source>
        <dbReference type="EMBL" id="GEA80131.1"/>
    </source>
</evidence>
<dbReference type="GO" id="GO:0047480">
    <property type="term" value="F:UDP-N-acetylmuramoyl-tripeptide-D-alanyl-D-alanine ligase activity"/>
    <property type="evidence" value="ECO:0007669"/>
    <property type="project" value="UniProtKB-UniRule"/>
</dbReference>
<dbReference type="SUPFAM" id="SSF53244">
    <property type="entry name" value="MurD-like peptide ligases, peptide-binding domain"/>
    <property type="match status" value="1"/>
</dbReference>
<dbReference type="SUPFAM" id="SSF63418">
    <property type="entry name" value="MurE/MurF N-terminal domain"/>
    <property type="match status" value="1"/>
</dbReference>
<evidence type="ECO:0000259" key="12">
    <source>
        <dbReference type="Pfam" id="PF01225"/>
    </source>
</evidence>
<evidence type="ECO:0000256" key="8">
    <source>
        <dbReference type="ARBA" id="ARBA00023306"/>
    </source>
</evidence>
<comment type="pathway">
    <text evidence="10 11">Cell wall biogenesis; peptidoglycan biosynthesis.</text>
</comment>
<dbReference type="InterPro" id="IPR004101">
    <property type="entry name" value="Mur_ligase_C"/>
</dbReference>
<keyword evidence="1 10" id="KW-0963">Cytoplasm</keyword>
<feature type="domain" description="Mur ligase C-terminal" evidence="13">
    <location>
        <begin position="338"/>
        <end position="465"/>
    </location>
</feature>
<dbReference type="InterPro" id="IPR000713">
    <property type="entry name" value="Mur_ligase_N"/>
</dbReference>
<dbReference type="Pfam" id="PF08245">
    <property type="entry name" value="Mur_ligase_M"/>
    <property type="match status" value="1"/>
</dbReference>
<keyword evidence="3 10" id="KW-0132">Cell division</keyword>
<dbReference type="SUPFAM" id="SSF53623">
    <property type="entry name" value="MurD-like peptide ligases, catalytic domain"/>
    <property type="match status" value="1"/>
</dbReference>
<keyword evidence="4 10" id="KW-0547">Nucleotide-binding</keyword>
<dbReference type="InterPro" id="IPR035911">
    <property type="entry name" value="MurE/MurF_N"/>
</dbReference>
<dbReference type="Proteomes" id="UP000315842">
    <property type="component" value="Unassembled WGS sequence"/>
</dbReference>
<evidence type="ECO:0000256" key="7">
    <source>
        <dbReference type="ARBA" id="ARBA00022984"/>
    </source>
</evidence>
<dbReference type="Gene3D" id="3.40.1190.10">
    <property type="entry name" value="Mur-like, catalytic domain"/>
    <property type="match status" value="1"/>
</dbReference>
<accession>A0A4Y3K6G1</accession>
<evidence type="ECO:0000313" key="16">
    <source>
        <dbReference type="Proteomes" id="UP000315842"/>
    </source>
</evidence>
<keyword evidence="16" id="KW-1185">Reference proteome</keyword>
<feature type="binding site" evidence="10">
    <location>
        <begin position="124"/>
        <end position="130"/>
    </location>
    <ligand>
        <name>ATP</name>
        <dbReference type="ChEBI" id="CHEBI:30616"/>
    </ligand>
</feature>
<evidence type="ECO:0000256" key="4">
    <source>
        <dbReference type="ARBA" id="ARBA00022741"/>
    </source>
</evidence>
<dbReference type="AlphaFoldDB" id="A0A4Y3K6G1"/>
<evidence type="ECO:0000256" key="11">
    <source>
        <dbReference type="RuleBase" id="RU004136"/>
    </source>
</evidence>
<keyword evidence="8 10" id="KW-0131">Cell cycle</keyword>
<dbReference type="GO" id="GO:0008360">
    <property type="term" value="P:regulation of cell shape"/>
    <property type="evidence" value="ECO:0007669"/>
    <property type="project" value="UniProtKB-KW"/>
</dbReference>
<reference evidence="15 16" key="1">
    <citation type="submission" date="2019-06" db="EMBL/GenBank/DDBJ databases">
        <title>Whole genome shotgun sequence of Cellulomonas uda NBRC 3747.</title>
        <authorList>
            <person name="Hosoyama A."/>
            <person name="Uohara A."/>
            <person name="Ohji S."/>
            <person name="Ichikawa N."/>
        </authorList>
    </citation>
    <scope>NUCLEOTIDE SEQUENCE [LARGE SCALE GENOMIC DNA]</scope>
    <source>
        <strain evidence="15 16">NBRC 3747</strain>
    </source>
</reference>
<dbReference type="InterPro" id="IPR005863">
    <property type="entry name" value="UDP-N-AcMur_synth"/>
</dbReference>
<evidence type="ECO:0000259" key="14">
    <source>
        <dbReference type="Pfam" id="PF08245"/>
    </source>
</evidence>
<dbReference type="EC" id="6.3.2.10" evidence="10 11"/>
<dbReference type="Pfam" id="PF02875">
    <property type="entry name" value="Mur_ligase_C"/>
    <property type="match status" value="1"/>
</dbReference>
<dbReference type="InterPro" id="IPR036565">
    <property type="entry name" value="Mur-like_cat_sf"/>
</dbReference>
<dbReference type="RefSeq" id="WP_141318566.1">
    <property type="nucleotide sequence ID" value="NZ_BJLP01000006.1"/>
</dbReference>
<dbReference type="Pfam" id="PF01225">
    <property type="entry name" value="Mur_ligase"/>
    <property type="match status" value="1"/>
</dbReference>
<dbReference type="GO" id="GO:0005524">
    <property type="term" value="F:ATP binding"/>
    <property type="evidence" value="ECO:0007669"/>
    <property type="project" value="UniProtKB-UniRule"/>
</dbReference>
<feature type="domain" description="Mur ligase central" evidence="14">
    <location>
        <begin position="122"/>
        <end position="315"/>
    </location>
</feature>
<comment type="function">
    <text evidence="10 11">Involved in cell wall formation. Catalyzes the final step in the synthesis of UDP-N-acetylmuramoyl-pentapeptide, the precursor of murein.</text>
</comment>
<evidence type="ECO:0000256" key="6">
    <source>
        <dbReference type="ARBA" id="ARBA00022960"/>
    </source>
</evidence>
<comment type="catalytic activity">
    <reaction evidence="10 11">
        <text>D-alanyl-D-alanine + UDP-N-acetyl-alpha-D-muramoyl-L-alanyl-gamma-D-glutamyl-meso-2,6-diaminopimelate + ATP = UDP-N-acetyl-alpha-D-muramoyl-L-alanyl-gamma-D-glutamyl-meso-2,6-diaminopimeloyl-D-alanyl-D-alanine + ADP + phosphate + H(+)</text>
        <dbReference type="Rhea" id="RHEA:28374"/>
        <dbReference type="ChEBI" id="CHEBI:15378"/>
        <dbReference type="ChEBI" id="CHEBI:30616"/>
        <dbReference type="ChEBI" id="CHEBI:43474"/>
        <dbReference type="ChEBI" id="CHEBI:57822"/>
        <dbReference type="ChEBI" id="CHEBI:61386"/>
        <dbReference type="ChEBI" id="CHEBI:83905"/>
        <dbReference type="ChEBI" id="CHEBI:456216"/>
        <dbReference type="EC" id="6.3.2.10"/>
    </reaction>
</comment>
<dbReference type="InterPro" id="IPR036615">
    <property type="entry name" value="Mur_ligase_C_dom_sf"/>
</dbReference>
<dbReference type="Gene3D" id="3.40.1390.10">
    <property type="entry name" value="MurE/MurF, N-terminal domain"/>
    <property type="match status" value="1"/>
</dbReference>
<evidence type="ECO:0000256" key="3">
    <source>
        <dbReference type="ARBA" id="ARBA00022618"/>
    </source>
</evidence>